<feature type="coiled-coil region" evidence="1">
    <location>
        <begin position="701"/>
        <end position="728"/>
    </location>
</feature>
<reference evidence="2 3" key="1">
    <citation type="journal article" date="2011" name="J. Gen. Appl. Microbiol.">
        <title>Draft genome sequencing of the enigmatic basidiomycete Mixia osmundae.</title>
        <authorList>
            <person name="Nishida H."/>
            <person name="Nagatsuka Y."/>
            <person name="Sugiyama J."/>
        </authorList>
    </citation>
    <scope>NUCLEOTIDE SEQUENCE [LARGE SCALE GENOMIC DNA]</scope>
    <source>
        <strain evidence="3">CBS 9802 / IAM 14324 / JCM 22182 / KY 12970</strain>
    </source>
</reference>
<dbReference type="EMBL" id="BABT02000062">
    <property type="protein sequence ID" value="GAA95570.1"/>
    <property type="molecule type" value="Genomic_DNA"/>
</dbReference>
<dbReference type="RefSeq" id="XP_014569704.1">
    <property type="nucleotide sequence ID" value="XM_014714218.1"/>
</dbReference>
<dbReference type="PANTHER" id="PTHR15154:SF2">
    <property type="entry name" value="HAMARTIN"/>
    <property type="match status" value="1"/>
</dbReference>
<dbReference type="PANTHER" id="PTHR15154">
    <property type="entry name" value="HAMARTIN"/>
    <property type="match status" value="1"/>
</dbReference>
<protein>
    <submittedName>
        <fullName evidence="2">Uncharacterized protein</fullName>
    </submittedName>
</protein>
<dbReference type="InterPro" id="IPR007483">
    <property type="entry name" value="Hamartin"/>
</dbReference>
<dbReference type="STRING" id="764103.G7DYB0"/>
<dbReference type="Proteomes" id="UP000009131">
    <property type="component" value="Unassembled WGS sequence"/>
</dbReference>
<accession>G7DYB0</accession>
<dbReference type="GO" id="GO:0033596">
    <property type="term" value="C:TSC1-TSC2 complex"/>
    <property type="evidence" value="ECO:0007669"/>
    <property type="project" value="TreeGrafter"/>
</dbReference>
<dbReference type="InParanoid" id="G7DYB0"/>
<dbReference type="OMA" id="RSHAINC"/>
<keyword evidence="1" id="KW-0175">Coiled coil</keyword>
<dbReference type="GO" id="GO:0051726">
    <property type="term" value="P:regulation of cell cycle"/>
    <property type="evidence" value="ECO:0007669"/>
    <property type="project" value="TreeGrafter"/>
</dbReference>
<evidence type="ECO:0000313" key="2">
    <source>
        <dbReference type="EMBL" id="GAA95570.1"/>
    </source>
</evidence>
<feature type="coiled-coil region" evidence="1">
    <location>
        <begin position="614"/>
        <end position="672"/>
    </location>
</feature>
<keyword evidence="3" id="KW-1185">Reference proteome</keyword>
<dbReference type="eggNOG" id="ENOG502R01W">
    <property type="taxonomic scope" value="Eukaryota"/>
</dbReference>
<sequence>MAEVALLQKLNSLFSRVTEDEQNDGSGVIDAELQRMLDGYLDSTEQPSNEIVTALVQHWQALRPRVAGTGRLDRHAALFVLLLKSVTCRQGSTDQQKTEWTKAWYATLVRPALLLEAPDRVLLDRQAMTAMTESAVWAGTSTDDALSSMTSMLVEDYLASVKTTAAQDVRLLENVLITLGRTNSKAFLAMLYSRLVLAPPDRYSCIFLINAFLRTHPSQAYLAVATESKLLDVLALIATVEQHLGCVTLSLLTIVTVLPRITTYVPAALPNLLAALGRCITWPEDQAVMPETSEVAIEAPPASPAIRTFDLRPELSWQPVVDHGTQPPKVSDVIPAVTALFTCLYGLYPRNTLTFFREGTAYLRRSGWASPFAHESTMDEVLDLSLLQRRCEPILRSHAINCNLLYFADLAAELKDVDRWAKQEGPDVIAFCDSHVIPRKSDLIAPDLTGHLTLRLDHSAETDTATLRRALALARSEVDFERFLRSQQQQHMGSLHRQAIIDTGVEAERQNLYNTIRHLRSQVARSHNELTKTRTEAAESKSRQRRYDLELQTKVKALREEKAQWQVELDSVKEALASTRAAFEEQSRDMDRAGARLFEYDAKQQHDKPVGEELAAARTKIEALSSELQQRDEQLAKQHQDQEEAKRLRGVLHEQQELLRAAETELDSAREITLTQERAVSDLEQQLLQLRSTRGLSSSANGDAARELERLRTEHKKMRSRVTELEIKRHSWSNGITIA</sequence>
<dbReference type="GO" id="GO:0032007">
    <property type="term" value="P:negative regulation of TOR signaling"/>
    <property type="evidence" value="ECO:0007669"/>
    <property type="project" value="TreeGrafter"/>
</dbReference>
<dbReference type="HOGENOM" id="CLU_375553_0_0_1"/>
<dbReference type="OrthoDB" id="28737at2759"/>
<proteinExistence type="predicted"/>
<organism evidence="2 3">
    <name type="scientific">Mixia osmundae (strain CBS 9802 / IAM 14324 / JCM 22182 / KY 12970)</name>
    <dbReference type="NCBI Taxonomy" id="764103"/>
    <lineage>
        <taxon>Eukaryota</taxon>
        <taxon>Fungi</taxon>
        <taxon>Dikarya</taxon>
        <taxon>Basidiomycota</taxon>
        <taxon>Pucciniomycotina</taxon>
        <taxon>Mixiomycetes</taxon>
        <taxon>Mixiales</taxon>
        <taxon>Mixiaceae</taxon>
        <taxon>Mixia</taxon>
    </lineage>
</organism>
<reference evidence="2 3" key="2">
    <citation type="journal article" date="2012" name="Open Biol.">
        <title>Characteristics of nucleosomes and linker DNA regions on the genome of the basidiomycete Mixia osmundae revealed by mono- and dinucleosome mapping.</title>
        <authorList>
            <person name="Nishida H."/>
            <person name="Kondo S."/>
            <person name="Matsumoto T."/>
            <person name="Suzuki Y."/>
            <person name="Yoshikawa H."/>
            <person name="Taylor T.D."/>
            <person name="Sugiyama J."/>
        </authorList>
    </citation>
    <scope>NUCLEOTIDE SEQUENCE [LARGE SCALE GENOMIC DNA]</scope>
    <source>
        <strain evidence="3">CBS 9802 / IAM 14324 / JCM 22182 / KY 12970</strain>
    </source>
</reference>
<dbReference type="AlphaFoldDB" id="G7DYB0"/>
<gene>
    <name evidence="2" type="primary">Mo02225</name>
    <name evidence="2" type="ORF">E5Q_02225</name>
</gene>
<evidence type="ECO:0000256" key="1">
    <source>
        <dbReference type="SAM" id="Coils"/>
    </source>
</evidence>
<evidence type="ECO:0000313" key="3">
    <source>
        <dbReference type="Proteomes" id="UP000009131"/>
    </source>
</evidence>
<name>G7DYB0_MIXOS</name>
<comment type="caution">
    <text evidence="2">The sequence shown here is derived from an EMBL/GenBank/DDBJ whole genome shotgun (WGS) entry which is preliminary data.</text>
</comment>